<evidence type="ECO:0000313" key="3">
    <source>
        <dbReference type="Proteomes" id="UP000198415"/>
    </source>
</evidence>
<sequence>MTDELDRLLTESLHDAAECAPSAAGLLAAVHSRSRRYRRRRVVAAAVSLVAAIAAGNLIAGRPDPAIPTSALMSGWAAPIFPYTLPATDGMRAPVASMTAGQVSAFFEATELRDHADVTVTVSATAPASTTGSLRVRGHPATLRTVDVEPAKRLSLYWQESAGQWIELETDDTYTPAQVVALAGSLKPAVIPVLPPFELGLIPVGLVTDTVSASRMTFRAPSAPPGTAGLTTVLRRKQQLKGINKTIDGYDAVLARAGANVTLSIDVPDWNATLVITVGNGFTMSDDDLIRYASAIQVLNRSDPE</sequence>
<organism evidence="2 3">
    <name type="scientific">Actinoplanes regularis</name>
    <dbReference type="NCBI Taxonomy" id="52697"/>
    <lineage>
        <taxon>Bacteria</taxon>
        <taxon>Bacillati</taxon>
        <taxon>Actinomycetota</taxon>
        <taxon>Actinomycetes</taxon>
        <taxon>Micromonosporales</taxon>
        <taxon>Micromonosporaceae</taxon>
        <taxon>Actinoplanes</taxon>
    </lineage>
</organism>
<proteinExistence type="predicted"/>
<accession>A0A238Z3I8</accession>
<reference evidence="2 3" key="1">
    <citation type="submission" date="2017-06" db="EMBL/GenBank/DDBJ databases">
        <authorList>
            <person name="Kim H.J."/>
            <person name="Triplett B.A."/>
        </authorList>
    </citation>
    <scope>NUCLEOTIDE SEQUENCE [LARGE SCALE GENOMIC DNA]</scope>
    <source>
        <strain evidence="2 3">DSM 43151</strain>
    </source>
</reference>
<feature type="transmembrane region" description="Helical" evidence="1">
    <location>
        <begin position="42"/>
        <end position="60"/>
    </location>
</feature>
<keyword evidence="3" id="KW-1185">Reference proteome</keyword>
<name>A0A238Z3I8_9ACTN</name>
<dbReference type="AlphaFoldDB" id="A0A238Z3I8"/>
<dbReference type="Proteomes" id="UP000198415">
    <property type="component" value="Unassembled WGS sequence"/>
</dbReference>
<dbReference type="RefSeq" id="WP_089294067.1">
    <property type="nucleotide sequence ID" value="NZ_BOMU01000035.1"/>
</dbReference>
<dbReference type="OrthoDB" id="3288309at2"/>
<keyword evidence="1" id="KW-0472">Membrane</keyword>
<protein>
    <submittedName>
        <fullName evidence="2">Uncharacterized protein</fullName>
    </submittedName>
</protein>
<dbReference type="EMBL" id="FZNR01000005">
    <property type="protein sequence ID" value="SNR77870.1"/>
    <property type="molecule type" value="Genomic_DNA"/>
</dbReference>
<gene>
    <name evidence="2" type="ORF">SAMN06264365_105405</name>
</gene>
<evidence type="ECO:0000313" key="2">
    <source>
        <dbReference type="EMBL" id="SNR77870.1"/>
    </source>
</evidence>
<evidence type="ECO:0000256" key="1">
    <source>
        <dbReference type="SAM" id="Phobius"/>
    </source>
</evidence>
<keyword evidence="1" id="KW-0812">Transmembrane</keyword>
<keyword evidence="1" id="KW-1133">Transmembrane helix</keyword>